<protein>
    <submittedName>
        <fullName evidence="1">Uncharacterized protein</fullName>
    </submittedName>
</protein>
<dbReference type="EMBL" id="QSFT01000001">
    <property type="protein sequence ID" value="RHA79010.1"/>
    <property type="molecule type" value="Genomic_DNA"/>
</dbReference>
<dbReference type="RefSeq" id="WP_118399822.1">
    <property type="nucleotide sequence ID" value="NZ_CABJGD010000001.1"/>
</dbReference>
<sequence>MAETKKLIKASGELQVEIAAKLKVTTRSVRSALAYDTNSPTARLIRSYALNHGAKLYELKEMENPYAEIVNL</sequence>
<reference evidence="1 2" key="1">
    <citation type="submission" date="2018-08" db="EMBL/GenBank/DDBJ databases">
        <title>A genome reference for cultivated species of the human gut microbiota.</title>
        <authorList>
            <person name="Zou Y."/>
            <person name="Xue W."/>
            <person name="Luo G."/>
        </authorList>
    </citation>
    <scope>NUCLEOTIDE SEQUENCE [LARGE SCALE GENOMIC DNA]</scope>
    <source>
        <strain evidence="1 2">AM42-38</strain>
    </source>
</reference>
<name>A0A413T582_9BACT</name>
<comment type="caution">
    <text evidence="1">The sequence shown here is derived from an EMBL/GenBank/DDBJ whole genome shotgun (WGS) entry which is preliminary data.</text>
</comment>
<proteinExistence type="predicted"/>
<dbReference type="AlphaFoldDB" id="A0A413T582"/>
<dbReference type="Proteomes" id="UP000283855">
    <property type="component" value="Unassembled WGS sequence"/>
</dbReference>
<organism evidence="1 2">
    <name type="scientific">Phocaeicola coprophilus</name>
    <dbReference type="NCBI Taxonomy" id="387090"/>
    <lineage>
        <taxon>Bacteria</taxon>
        <taxon>Pseudomonadati</taxon>
        <taxon>Bacteroidota</taxon>
        <taxon>Bacteroidia</taxon>
        <taxon>Bacteroidales</taxon>
        <taxon>Bacteroidaceae</taxon>
        <taxon>Phocaeicola</taxon>
    </lineage>
</organism>
<evidence type="ECO:0000313" key="2">
    <source>
        <dbReference type="Proteomes" id="UP000283855"/>
    </source>
</evidence>
<gene>
    <name evidence="1" type="ORF">DW921_00685</name>
</gene>
<accession>A0A413T582</accession>
<evidence type="ECO:0000313" key="1">
    <source>
        <dbReference type="EMBL" id="RHA79010.1"/>
    </source>
</evidence>